<feature type="region of interest" description="Disordered" evidence="6">
    <location>
        <begin position="182"/>
        <end position="204"/>
    </location>
</feature>
<accession>A0AAD9E016</accession>
<dbReference type="GO" id="GO:0005930">
    <property type="term" value="C:axoneme"/>
    <property type="evidence" value="ECO:0007669"/>
    <property type="project" value="TreeGrafter"/>
</dbReference>
<comment type="subcellular location">
    <subcellularLocation>
        <location evidence="1">Cell projection</location>
    </subcellularLocation>
    <subcellularLocation>
        <location evidence="2">Cytoplasm</location>
    </subcellularLocation>
</comment>
<dbReference type="GO" id="GO:0035556">
    <property type="term" value="P:intracellular signal transduction"/>
    <property type="evidence" value="ECO:0007669"/>
    <property type="project" value="InterPro"/>
</dbReference>
<sequence length="595" mass="67081">MDQFEYIKILEEVMLPHAEEEMSLKWVIQQDNDPKTHHKVMNKAPMVHRAPLPVQSSESDHTLMTSRQPSMTEPIASKHVCFFKSGDAQFSGLPVVINSRTFKTFEALLDSLSKRIPLPFGVRIITTPRGRTAIHSLDQLHHGQSYICSDKRTVKPIDLERARHKPLPWYHARPFSRRNLAWQSQSRHQAQRPAPRGTRGAKWRQHAPLLQAPRRLVVFRNGNPEVKHTLLLQKRTTHSFEALLDHISEVMCFPVLKLYTPDGRRLDGLSALIMCSGVVVASGREPFSKGDYDAQKPSAPTWLPAKHVGTHPMLWKNKFMTRSTKAPISLSSEHYIMSQTHKSFAGSCDCPSSPPASVERKMDHPTESVAETDTVACLECDGEENIQVPTDEDIEKSFRVNQDGSMTVEMKVHLTIKEEETIQWTTTLSRSSITSQMQCISESPDLGVPVDVDTVPSDIIQTFPNDQSDVSNKDSSIRHEVLEVGRIGTSTLGWYQLQQKQLSVGTAMKHTETESKEIALGSYGYREEANNGEKKEECCVLEQCISHPVPKPCTGLTNELNTFTSQQKSSFYNPAEILQDGGEIFHETTVHVYEQ</sequence>
<dbReference type="SUPFAM" id="SSF89837">
    <property type="entry name" value="Doublecortin (DC)"/>
    <property type="match status" value="2"/>
</dbReference>
<dbReference type="FunFam" id="3.10.20.230:FF:000006">
    <property type="entry name" value="Oxygen-regulated protein 1"/>
    <property type="match status" value="1"/>
</dbReference>
<dbReference type="PANTHER" id="PTHR23005">
    <property type="entry name" value="RETINITIS PIGMENTOSA 1 PROTEIN"/>
    <property type="match status" value="1"/>
</dbReference>
<dbReference type="AlphaFoldDB" id="A0AAD9E016"/>
<dbReference type="SMART" id="SM00537">
    <property type="entry name" value="DCX"/>
    <property type="match status" value="2"/>
</dbReference>
<feature type="non-terminal residue" evidence="8">
    <location>
        <position position="595"/>
    </location>
</feature>
<dbReference type="Pfam" id="PF03607">
    <property type="entry name" value="DCX"/>
    <property type="match status" value="2"/>
</dbReference>
<dbReference type="Gene3D" id="3.10.20.230">
    <property type="entry name" value="Doublecortin domain"/>
    <property type="match status" value="2"/>
</dbReference>
<keyword evidence="4" id="KW-0677">Repeat</keyword>
<evidence type="ECO:0000256" key="6">
    <source>
        <dbReference type="SAM" id="MobiDB-lite"/>
    </source>
</evidence>
<dbReference type="GO" id="GO:0043005">
    <property type="term" value="C:neuron projection"/>
    <property type="evidence" value="ECO:0007669"/>
    <property type="project" value="UniProtKB-ARBA"/>
</dbReference>
<evidence type="ECO:0000256" key="1">
    <source>
        <dbReference type="ARBA" id="ARBA00004316"/>
    </source>
</evidence>
<evidence type="ECO:0000313" key="9">
    <source>
        <dbReference type="Proteomes" id="UP001239994"/>
    </source>
</evidence>
<dbReference type="PANTHER" id="PTHR23005:SF4">
    <property type="entry name" value="OXYGEN-REGULATED PROTEIN 1"/>
    <property type="match status" value="1"/>
</dbReference>
<dbReference type="EMBL" id="JAROKS010000014">
    <property type="protein sequence ID" value="KAK1797462.1"/>
    <property type="molecule type" value="Genomic_DNA"/>
</dbReference>
<evidence type="ECO:0000259" key="7">
    <source>
        <dbReference type="PROSITE" id="PS50309"/>
    </source>
</evidence>
<organism evidence="8 9">
    <name type="scientific">Electrophorus voltai</name>
    <dbReference type="NCBI Taxonomy" id="2609070"/>
    <lineage>
        <taxon>Eukaryota</taxon>
        <taxon>Metazoa</taxon>
        <taxon>Chordata</taxon>
        <taxon>Craniata</taxon>
        <taxon>Vertebrata</taxon>
        <taxon>Euteleostomi</taxon>
        <taxon>Actinopterygii</taxon>
        <taxon>Neopterygii</taxon>
        <taxon>Teleostei</taxon>
        <taxon>Ostariophysi</taxon>
        <taxon>Gymnotiformes</taxon>
        <taxon>Gymnotoidei</taxon>
        <taxon>Gymnotidae</taxon>
        <taxon>Electrophorus</taxon>
    </lineage>
</organism>
<evidence type="ECO:0000313" key="8">
    <source>
        <dbReference type="EMBL" id="KAK1797462.1"/>
    </source>
</evidence>
<dbReference type="InterPro" id="IPR003533">
    <property type="entry name" value="Doublecortin_dom"/>
</dbReference>
<keyword evidence="9" id="KW-1185">Reference proteome</keyword>
<dbReference type="InterPro" id="IPR036572">
    <property type="entry name" value="Doublecortin_dom_sf"/>
</dbReference>
<evidence type="ECO:0000256" key="2">
    <source>
        <dbReference type="ARBA" id="ARBA00004496"/>
    </source>
</evidence>
<keyword evidence="3" id="KW-0963">Cytoplasm</keyword>
<proteinExistence type="predicted"/>
<name>A0AAD9E016_9TELE</name>
<dbReference type="Proteomes" id="UP001239994">
    <property type="component" value="Unassembled WGS sequence"/>
</dbReference>
<gene>
    <name evidence="8" type="ORF">P4O66_008316</name>
</gene>
<feature type="domain" description="Doublecortin" evidence="7">
    <location>
        <begin position="78"/>
        <end position="160"/>
    </location>
</feature>
<dbReference type="GO" id="GO:0060041">
    <property type="term" value="P:retina development in camera-type eye"/>
    <property type="evidence" value="ECO:0007669"/>
    <property type="project" value="TreeGrafter"/>
</dbReference>
<feature type="domain" description="Doublecortin" evidence="7">
    <location>
        <begin position="214"/>
        <end position="293"/>
    </location>
</feature>
<evidence type="ECO:0000256" key="4">
    <source>
        <dbReference type="ARBA" id="ARBA00022737"/>
    </source>
</evidence>
<reference evidence="8" key="1">
    <citation type="submission" date="2023-03" db="EMBL/GenBank/DDBJ databases">
        <title>Electrophorus voltai genome.</title>
        <authorList>
            <person name="Bian C."/>
        </authorList>
    </citation>
    <scope>NUCLEOTIDE SEQUENCE</scope>
    <source>
        <strain evidence="8">CB-2022</strain>
        <tissue evidence="8">Muscle</tissue>
    </source>
</reference>
<dbReference type="GO" id="GO:0042461">
    <property type="term" value="P:photoreceptor cell development"/>
    <property type="evidence" value="ECO:0007669"/>
    <property type="project" value="TreeGrafter"/>
</dbReference>
<comment type="caution">
    <text evidence="8">The sequence shown here is derived from an EMBL/GenBank/DDBJ whole genome shotgun (WGS) entry which is preliminary data.</text>
</comment>
<keyword evidence="5" id="KW-0966">Cell projection</keyword>
<evidence type="ECO:0000256" key="3">
    <source>
        <dbReference type="ARBA" id="ARBA00022490"/>
    </source>
</evidence>
<protein>
    <recommendedName>
        <fullName evidence="7">Doublecortin domain-containing protein</fullName>
    </recommendedName>
</protein>
<evidence type="ECO:0000256" key="5">
    <source>
        <dbReference type="ARBA" id="ARBA00023273"/>
    </source>
</evidence>
<dbReference type="PROSITE" id="PS50309">
    <property type="entry name" value="DC"/>
    <property type="match status" value="2"/>
</dbReference>
<dbReference type="GO" id="GO:0035082">
    <property type="term" value="P:axoneme assembly"/>
    <property type="evidence" value="ECO:0007669"/>
    <property type="project" value="TreeGrafter"/>
</dbReference>